<protein>
    <recommendedName>
        <fullName evidence="7">Myb-like domain-containing protein</fullName>
    </recommendedName>
</protein>
<organism evidence="8 9">
    <name type="scientific">Mikania micrantha</name>
    <name type="common">bitter vine</name>
    <dbReference type="NCBI Taxonomy" id="192012"/>
    <lineage>
        <taxon>Eukaryota</taxon>
        <taxon>Viridiplantae</taxon>
        <taxon>Streptophyta</taxon>
        <taxon>Embryophyta</taxon>
        <taxon>Tracheophyta</taxon>
        <taxon>Spermatophyta</taxon>
        <taxon>Magnoliopsida</taxon>
        <taxon>eudicotyledons</taxon>
        <taxon>Gunneridae</taxon>
        <taxon>Pentapetalae</taxon>
        <taxon>asterids</taxon>
        <taxon>campanulids</taxon>
        <taxon>Asterales</taxon>
        <taxon>Asteraceae</taxon>
        <taxon>Asteroideae</taxon>
        <taxon>Heliantheae alliance</taxon>
        <taxon>Eupatorieae</taxon>
        <taxon>Mikania</taxon>
    </lineage>
</organism>
<dbReference type="PANTHER" id="PTHR21654:SF75">
    <property type="entry name" value="TRANSCRIPTION FACTOR MYB FAMILY"/>
    <property type="match status" value="1"/>
</dbReference>
<keyword evidence="4" id="KW-0238">DNA-binding</keyword>
<comment type="caution">
    <text evidence="8">The sequence shown here is derived from an EMBL/GenBank/DDBJ whole genome shotgun (WGS) entry which is preliminary data.</text>
</comment>
<dbReference type="Proteomes" id="UP000326396">
    <property type="component" value="Linkage Group LG6"/>
</dbReference>
<dbReference type="CDD" id="cd12203">
    <property type="entry name" value="GT1"/>
    <property type="match status" value="1"/>
</dbReference>
<dbReference type="GO" id="GO:0003677">
    <property type="term" value="F:DNA binding"/>
    <property type="evidence" value="ECO:0007669"/>
    <property type="project" value="UniProtKB-KW"/>
</dbReference>
<reference evidence="8 9" key="1">
    <citation type="submission" date="2019-05" db="EMBL/GenBank/DDBJ databases">
        <title>Mikania micrantha, genome provides insights into the molecular mechanism of rapid growth.</title>
        <authorList>
            <person name="Liu B."/>
        </authorList>
    </citation>
    <scope>NUCLEOTIDE SEQUENCE [LARGE SCALE GENOMIC DNA]</scope>
    <source>
        <strain evidence="8">NLD-2019</strain>
        <tissue evidence="8">Leaf</tissue>
    </source>
</reference>
<evidence type="ECO:0000256" key="6">
    <source>
        <dbReference type="ARBA" id="ARBA00023242"/>
    </source>
</evidence>
<dbReference type="InterPro" id="IPR044822">
    <property type="entry name" value="Myb_DNA-bind_4"/>
</dbReference>
<evidence type="ECO:0000256" key="3">
    <source>
        <dbReference type="ARBA" id="ARBA00023015"/>
    </source>
</evidence>
<evidence type="ECO:0000313" key="8">
    <source>
        <dbReference type="EMBL" id="KAD3337595.1"/>
    </source>
</evidence>
<evidence type="ECO:0000259" key="7">
    <source>
        <dbReference type="PROSITE" id="PS50090"/>
    </source>
</evidence>
<dbReference type="InterPro" id="IPR001005">
    <property type="entry name" value="SANT/Myb"/>
</dbReference>
<evidence type="ECO:0000256" key="5">
    <source>
        <dbReference type="ARBA" id="ARBA00023163"/>
    </source>
</evidence>
<comment type="subcellular location">
    <subcellularLocation>
        <location evidence="1">Nucleus</location>
    </subcellularLocation>
</comment>
<accession>A0A5N6MAC0</accession>
<evidence type="ECO:0000256" key="4">
    <source>
        <dbReference type="ARBA" id="ARBA00023125"/>
    </source>
</evidence>
<gene>
    <name evidence="8" type="ORF">E3N88_33115</name>
</gene>
<feature type="domain" description="Myb-like" evidence="7">
    <location>
        <begin position="80"/>
        <end position="139"/>
    </location>
</feature>
<dbReference type="SMART" id="SM00717">
    <property type="entry name" value="SANT"/>
    <property type="match status" value="2"/>
</dbReference>
<keyword evidence="9" id="KW-1185">Reference proteome</keyword>
<proteinExistence type="predicted"/>
<dbReference type="FunFam" id="1.10.10.60:FF:000061">
    <property type="entry name" value="Trihelix transcription factor GT-2"/>
    <property type="match status" value="1"/>
</dbReference>
<dbReference type="PROSITE" id="PS50090">
    <property type="entry name" value="MYB_LIKE"/>
    <property type="match status" value="1"/>
</dbReference>
<keyword evidence="3" id="KW-0805">Transcription regulation</keyword>
<dbReference type="PANTHER" id="PTHR21654">
    <property type="entry name" value="FI21293P1"/>
    <property type="match status" value="1"/>
</dbReference>
<dbReference type="Pfam" id="PF13837">
    <property type="entry name" value="Myb_DNA-bind_4"/>
    <property type="match status" value="2"/>
</dbReference>
<keyword evidence="6" id="KW-0539">Nucleus</keyword>
<sequence>MEDNYGMMDLVTHNMNGRPIFPAIPQPPHDLHYAMMMLGGGGGSGGGPFGSDSMMGMGSSTSGLSGDSGSGGGLDMEIGGRWTKEETLVLLDIRTSLDSKFKEANHKGHLWDEVSRIMCMDHGYKRSGKKCSEKFENLYKYYKKIKEGKAGRQDKRHYRFFYQLEAISGETRTNSRTNEIPISVANATSTPFVENNYHHPKTVNKILLGKKHWKTKITNSIEAKMNTLMEKQDRWMEKVMNTIEEKENTRILKEKQWRKEEAARLEREKQVRSNQRAKMEYQHMVLMEALHKLTKNESTIDGSCSKYCNDQDQIIQDWGENETTQLIQLRSSMETRFEKCGFMEDVLWEEIALTMASLGYNKSALICKAKWDHINFLLRNKKQKGCSNLYYDHHNHIINHDEAAGERSVTFNDLLRDGGNMVSMSDPHEMMWDYYEKIKEI</sequence>
<dbReference type="GO" id="GO:0006355">
    <property type="term" value="P:regulation of DNA-templated transcription"/>
    <property type="evidence" value="ECO:0007669"/>
    <property type="project" value="UniProtKB-ARBA"/>
</dbReference>
<name>A0A5N6MAC0_9ASTR</name>
<evidence type="ECO:0000256" key="2">
    <source>
        <dbReference type="ARBA" id="ARBA00022737"/>
    </source>
</evidence>
<evidence type="ECO:0000256" key="1">
    <source>
        <dbReference type="ARBA" id="ARBA00004123"/>
    </source>
</evidence>
<dbReference type="AlphaFoldDB" id="A0A5N6MAC0"/>
<dbReference type="Gene3D" id="1.10.10.60">
    <property type="entry name" value="Homeodomain-like"/>
    <property type="match status" value="2"/>
</dbReference>
<keyword evidence="2" id="KW-0677">Repeat</keyword>
<keyword evidence="5" id="KW-0804">Transcription</keyword>
<dbReference type="OrthoDB" id="1919525at2759"/>
<dbReference type="GO" id="GO:0005634">
    <property type="term" value="C:nucleus"/>
    <property type="evidence" value="ECO:0007669"/>
    <property type="project" value="UniProtKB-SubCell"/>
</dbReference>
<dbReference type="EMBL" id="SZYD01000016">
    <property type="protein sequence ID" value="KAD3337595.1"/>
    <property type="molecule type" value="Genomic_DNA"/>
</dbReference>
<evidence type="ECO:0000313" key="9">
    <source>
        <dbReference type="Proteomes" id="UP000326396"/>
    </source>
</evidence>